<feature type="domain" description="DUF5723" evidence="2">
    <location>
        <begin position="43"/>
        <end position="448"/>
    </location>
</feature>
<dbReference type="InterPro" id="IPR043781">
    <property type="entry name" value="DUF5723"/>
</dbReference>
<dbReference type="Pfam" id="PF18990">
    <property type="entry name" value="DUF5723"/>
    <property type="match status" value="1"/>
</dbReference>
<keyword evidence="4" id="KW-1185">Reference proteome</keyword>
<evidence type="ECO:0000256" key="1">
    <source>
        <dbReference type="SAM" id="SignalP"/>
    </source>
</evidence>
<sequence length="481" mass="51991">MSLRLLSFNLLCCCFFISSVTAQNFLGVSPSPYGGTQSLYLNPAFAADSKYGFYLNIGAGNAHLNNDYFRYQAPYSLMSLVLKRVPGPYRLSDGAVLFRPEYLGESGNGKPKSATAWTDLRGPSLLVRLGQGAAIGLTTRLRATAQVNNASEALLSVVRAGLEDQRFYNLPNRDNRFTANTNTYAELGLTLAGAIVQNDDQQLSIGITVKRLQGITAGYFKNSGLSYRVLSDSVQSGQYYLQVDELNAELGYTTYLQDRGRSVTLRQLFDGNNPGRGWGADIGISYQLKSADDPNNYALRLGIALLDIGAIRYRDDRYVHQYSIDAANRRFEATDFGQVSGSEGIANVVTNRLGLTDANNSGRFTSGLPTALSINADLAIGRGLYLTGTLLQDVRPKDAIAIRQPSLISVTPRLETSALGVAVPLTIINNSFVAGASIRLGPVFLGTDNLFGMIGSNSNKLRPRGADIYAGLAIASLQRKP</sequence>
<dbReference type="EMBL" id="JBHTLP010000023">
    <property type="protein sequence ID" value="MFD1144778.1"/>
    <property type="molecule type" value="Genomic_DNA"/>
</dbReference>
<evidence type="ECO:0000313" key="4">
    <source>
        <dbReference type="Proteomes" id="UP001597116"/>
    </source>
</evidence>
<keyword evidence="1" id="KW-0732">Signal</keyword>
<name>A0ABW3QLT4_9BACT</name>
<feature type="signal peptide" evidence="1">
    <location>
        <begin position="1"/>
        <end position="22"/>
    </location>
</feature>
<protein>
    <submittedName>
        <fullName evidence="3">DUF5723 family protein</fullName>
    </submittedName>
</protein>
<dbReference type="Proteomes" id="UP001597116">
    <property type="component" value="Unassembled WGS sequence"/>
</dbReference>
<organism evidence="3 4">
    <name type="scientific">Larkinella insperata</name>
    <dbReference type="NCBI Taxonomy" id="332158"/>
    <lineage>
        <taxon>Bacteria</taxon>
        <taxon>Pseudomonadati</taxon>
        <taxon>Bacteroidota</taxon>
        <taxon>Cytophagia</taxon>
        <taxon>Cytophagales</taxon>
        <taxon>Spirosomataceae</taxon>
        <taxon>Larkinella</taxon>
    </lineage>
</organism>
<dbReference type="RefSeq" id="WP_265993844.1">
    <property type="nucleotide sequence ID" value="NZ_CP110973.1"/>
</dbReference>
<comment type="caution">
    <text evidence="3">The sequence shown here is derived from an EMBL/GenBank/DDBJ whole genome shotgun (WGS) entry which is preliminary data.</text>
</comment>
<accession>A0ABW3QLT4</accession>
<proteinExistence type="predicted"/>
<feature type="chain" id="PRO_5045458012" evidence="1">
    <location>
        <begin position="23"/>
        <end position="481"/>
    </location>
</feature>
<gene>
    <name evidence="3" type="ORF">ACFQ4C_26855</name>
</gene>
<reference evidence="4" key="1">
    <citation type="journal article" date="2019" name="Int. J. Syst. Evol. Microbiol.">
        <title>The Global Catalogue of Microorganisms (GCM) 10K type strain sequencing project: providing services to taxonomists for standard genome sequencing and annotation.</title>
        <authorList>
            <consortium name="The Broad Institute Genomics Platform"/>
            <consortium name="The Broad Institute Genome Sequencing Center for Infectious Disease"/>
            <person name="Wu L."/>
            <person name="Ma J."/>
        </authorList>
    </citation>
    <scope>NUCLEOTIDE SEQUENCE [LARGE SCALE GENOMIC DNA]</scope>
    <source>
        <strain evidence="4">CCUG 55608</strain>
    </source>
</reference>
<evidence type="ECO:0000259" key="2">
    <source>
        <dbReference type="Pfam" id="PF18990"/>
    </source>
</evidence>
<evidence type="ECO:0000313" key="3">
    <source>
        <dbReference type="EMBL" id="MFD1144778.1"/>
    </source>
</evidence>